<feature type="coiled-coil region" evidence="1">
    <location>
        <begin position="800"/>
        <end position="860"/>
    </location>
</feature>
<gene>
    <name evidence="3" type="ORF">A1355_19215</name>
</gene>
<sequence length="1146" mass="127875">MRILNIRYKNINSLAGEGRIDFDQGPIAEAGVFAITGPNGSGKTSILDVITLGLYGETFRFDKPAEHVMTKQADESVASVEFSLGGEKFRSDWYARRPGDDKQTRAETEMSLTKLGESDELLAETPSAVRGRIAELTGMDFHKFSKSMVLPQGDFAAFLNALDSERMDILEKIAGGDIYEQYRQQAENRYRQIAERVRQLQQDSAAIPLLEEAELDASRADLRDFLDQHTELSGQQDYLRQHQLKLEGVAALEADERQLARQTAELQTQIQTLQSDLQRIAAIDDADSYHEQLAGLDAKQSKIGELQSELASLRREVASLRQQLGVGGSDLDPPAGDRDWASQKRIIDDIKIRLSELKLELPRELAAVETAQQTLADKRAALTELEGWLQEHRSEAILLTDFPDVVQLRNLRTEIAELGAKQKTQLAWSKNTSAALKKNQTALTDAKAGLVELQERIAAAEANIATHGQGRSVDEIRELLSEQQARVNDFQELYSLASVNAKVTKKGLFGWLSTNKSSEFPDEGELRDKLAALKHEFGREENIGSALEQAIANEALLRKMTPDRGKLVDGKPCFLCGSLYHPYTSKPPVMTDSKKALVDQRGKMQALKAAMANIEAQLTAAEKRSSQMSAKERRLQEMRAQWRVLVNRLNVARDGMAIENLSLQKQCLDQETEELEKIKLLLKDVGQWQRNIGKWTDEIGVKQAQILKLAAVVEQLETAWNNRPPEAIEGEQQLAALKASEKALLDKLEKALMPLGEKIPGKSKENALFDRLNVRRQDYQIRDLRKQGVLGDINGLQDGLQSGQARIIRYQAEIAELSEALQSHELSGLHLALFEKQTSIADLEVRLSELEADYEVDHDQLLQRLLAGGFSDLDSLRAVLAQWDSRAEMSGKLVQLEQRLAALNVELAELDLRLQKAYAALPGPDTAADLLAMQRALSEKIDIAEHEIRSLEHKLAKQQTYAETFGELQEQLRRELAAFAEAEAELNLINHEQGGMRRRIQQLLVEKLLRQANRILEGLSGRYYLRNGFSEYGLALEVEDTKQINVRRLPKTLSGGESFVVSLALALALSEIANNGRAIDSLFLDEGFGNLDAEALYLAMTTLESLKTQGKIVGVISHVDAVKKRIKTQIELVKNTNGFSELKMVA</sequence>
<evidence type="ECO:0000313" key="3">
    <source>
        <dbReference type="EMBL" id="OAI26120.1"/>
    </source>
</evidence>
<evidence type="ECO:0000313" key="4">
    <source>
        <dbReference type="Proteomes" id="UP000077628"/>
    </source>
</evidence>
<keyword evidence="4" id="KW-1185">Reference proteome</keyword>
<feature type="coiled-coil region" evidence="1">
    <location>
        <begin position="443"/>
        <end position="493"/>
    </location>
</feature>
<dbReference type="PANTHER" id="PTHR32114:SF2">
    <property type="entry name" value="ABC TRANSPORTER ABCH.3"/>
    <property type="match status" value="1"/>
</dbReference>
<dbReference type="STRING" id="702114.A1355_19215"/>
<reference evidence="4" key="1">
    <citation type="submission" date="2016-03" db="EMBL/GenBank/DDBJ databases">
        <authorList>
            <person name="Heylen K."/>
            <person name="De Vos P."/>
            <person name="Vekeman B."/>
        </authorList>
    </citation>
    <scope>NUCLEOTIDE SEQUENCE [LARGE SCALE GENOMIC DNA]</scope>
    <source>
        <strain evidence="4">R-45383</strain>
    </source>
</reference>
<dbReference type="SUPFAM" id="SSF52540">
    <property type="entry name" value="P-loop containing nucleoside triphosphate hydrolases"/>
    <property type="match status" value="1"/>
</dbReference>
<organism evidence="3 4">
    <name type="scientific">Methylomonas koyamae</name>
    <dbReference type="NCBI Taxonomy" id="702114"/>
    <lineage>
        <taxon>Bacteria</taxon>
        <taxon>Pseudomonadati</taxon>
        <taxon>Pseudomonadota</taxon>
        <taxon>Gammaproteobacteria</taxon>
        <taxon>Methylococcales</taxon>
        <taxon>Methylococcaceae</taxon>
        <taxon>Methylomonas</taxon>
    </lineage>
</organism>
<feature type="coiled-coil region" evidence="1">
    <location>
        <begin position="597"/>
        <end position="678"/>
    </location>
</feature>
<protein>
    <submittedName>
        <fullName evidence="3">Chromosome segregation protein SMC</fullName>
    </submittedName>
</protein>
<accession>A0A177P9Y0</accession>
<dbReference type="GO" id="GO:0006302">
    <property type="term" value="P:double-strand break repair"/>
    <property type="evidence" value="ECO:0007669"/>
    <property type="project" value="InterPro"/>
</dbReference>
<dbReference type="InterPro" id="IPR027417">
    <property type="entry name" value="P-loop_NTPase"/>
</dbReference>
<comment type="caution">
    <text evidence="3">The sequence shown here is derived from an EMBL/GenBank/DDBJ whole genome shotgun (WGS) entry which is preliminary data.</text>
</comment>
<dbReference type="OrthoDB" id="9795626at2"/>
<dbReference type="EMBL" id="LUUK01000032">
    <property type="protein sequence ID" value="OAI26120.1"/>
    <property type="molecule type" value="Genomic_DNA"/>
</dbReference>
<dbReference type="RefSeq" id="WP_064024871.1">
    <property type="nucleotide sequence ID" value="NZ_LUUK01000032.1"/>
</dbReference>
<dbReference type="AlphaFoldDB" id="A0A177P9Y0"/>
<name>A0A177P9Y0_9GAMM</name>
<dbReference type="InterPro" id="IPR038729">
    <property type="entry name" value="Rad50/SbcC_AAA"/>
</dbReference>
<dbReference type="GO" id="GO:0016887">
    <property type="term" value="F:ATP hydrolysis activity"/>
    <property type="evidence" value="ECO:0007669"/>
    <property type="project" value="InterPro"/>
</dbReference>
<feature type="domain" description="Rad50/SbcC-type AAA" evidence="2">
    <location>
        <begin position="6"/>
        <end position="203"/>
    </location>
</feature>
<evidence type="ECO:0000256" key="1">
    <source>
        <dbReference type="SAM" id="Coils"/>
    </source>
</evidence>
<feature type="coiled-coil region" evidence="1">
    <location>
        <begin position="249"/>
        <end position="323"/>
    </location>
</feature>
<dbReference type="Pfam" id="PF13558">
    <property type="entry name" value="SbcC_Walker_B"/>
    <property type="match status" value="1"/>
</dbReference>
<dbReference type="Proteomes" id="UP000077628">
    <property type="component" value="Unassembled WGS sequence"/>
</dbReference>
<proteinExistence type="predicted"/>
<keyword evidence="1" id="KW-0175">Coiled coil</keyword>
<feature type="coiled-coil region" evidence="1">
    <location>
        <begin position="886"/>
        <end position="985"/>
    </location>
</feature>
<evidence type="ECO:0000259" key="2">
    <source>
        <dbReference type="Pfam" id="PF13476"/>
    </source>
</evidence>
<dbReference type="PANTHER" id="PTHR32114">
    <property type="entry name" value="ABC TRANSPORTER ABCH.3"/>
    <property type="match status" value="1"/>
</dbReference>
<dbReference type="Gene3D" id="3.40.50.300">
    <property type="entry name" value="P-loop containing nucleotide triphosphate hydrolases"/>
    <property type="match status" value="2"/>
</dbReference>
<dbReference type="Pfam" id="PF13476">
    <property type="entry name" value="AAA_23"/>
    <property type="match status" value="1"/>
</dbReference>